<organism evidence="1">
    <name type="scientific">Picea glauca</name>
    <name type="common">White spruce</name>
    <name type="synonym">Pinus glauca</name>
    <dbReference type="NCBI Taxonomy" id="3330"/>
    <lineage>
        <taxon>Eukaryota</taxon>
        <taxon>Viridiplantae</taxon>
        <taxon>Streptophyta</taxon>
        <taxon>Embryophyta</taxon>
        <taxon>Tracheophyta</taxon>
        <taxon>Spermatophyta</taxon>
        <taxon>Pinopsida</taxon>
        <taxon>Pinidae</taxon>
        <taxon>Conifers I</taxon>
        <taxon>Pinales</taxon>
        <taxon>Pinaceae</taxon>
        <taxon>Picea</taxon>
    </lineage>
</organism>
<dbReference type="EMBL" id="LKAM01000001">
    <property type="protein sequence ID" value="KUM51346.1"/>
    <property type="molecule type" value="Genomic_DNA"/>
</dbReference>
<gene>
    <name evidence="1" type="ORF">ABT39_MTgene1193</name>
</gene>
<comment type="caution">
    <text evidence="1">The sequence shown here is derived from an EMBL/GenBank/DDBJ whole genome shotgun (WGS) entry which is preliminary data.</text>
</comment>
<geneLocation type="mitochondrion" evidence="1"/>
<protein>
    <submittedName>
        <fullName evidence="1">Uncharacterized protein</fullName>
    </submittedName>
</protein>
<dbReference type="AlphaFoldDB" id="A0A101M5A3"/>
<reference evidence="1" key="1">
    <citation type="journal article" date="2015" name="Genome Biol. Evol.">
        <title>Organellar Genomes of White Spruce (Picea glauca): Assembly and Annotation.</title>
        <authorList>
            <person name="Jackman S.D."/>
            <person name="Warren R.L."/>
            <person name="Gibb E.A."/>
            <person name="Vandervalk B.P."/>
            <person name="Mohamadi H."/>
            <person name="Chu J."/>
            <person name="Raymond A."/>
            <person name="Pleasance S."/>
            <person name="Coope R."/>
            <person name="Wildung M.R."/>
            <person name="Ritland C.E."/>
            <person name="Bousquet J."/>
            <person name="Jones S.J."/>
            <person name="Bohlmann J."/>
            <person name="Birol I."/>
        </authorList>
    </citation>
    <scope>NUCLEOTIDE SEQUENCE [LARGE SCALE GENOMIC DNA]</scope>
    <source>
        <tissue evidence="1">Flushing bud</tissue>
    </source>
</reference>
<name>A0A101M5A3_PICGL</name>
<accession>A0A101M5A3</accession>
<evidence type="ECO:0000313" key="1">
    <source>
        <dbReference type="EMBL" id="KUM51346.1"/>
    </source>
</evidence>
<proteinExistence type="predicted"/>
<sequence>MHQFPPSVVMPHLGRLPTRYARYTFAETESSVNSWISISATKCH</sequence>
<keyword evidence="1" id="KW-0496">Mitochondrion</keyword>